<sequence>MGRAPCCDKSKVKKGAWSPEEDFTLKNYLQTHGSASNWITLPLKAGLKRCGKSCRLRWLNYLRPDIKHGPFTQEEDNIILNLYHKIGSRWSVIASHLEGRTDNDVKNYWNTKMKKKILAAKAGMNADNNSSTNLLLYNNCYGGFTEFGNFVISSCPNGLETKVQEHEAITLSSFRENAENGGSVDDHELIFGSGSGSGSCPADDDFLDGYDFLEEIINSTDEMETSLGNTR</sequence>
<reference evidence="9" key="1">
    <citation type="submission" date="2023-02" db="EMBL/GenBank/DDBJ databases">
        <title>Genome of toxic invasive species Heracleum sosnowskyi carries increased number of genes despite the absence of recent whole-genome duplications.</title>
        <authorList>
            <person name="Schelkunov M."/>
            <person name="Shtratnikova V."/>
            <person name="Makarenko M."/>
            <person name="Klepikova A."/>
            <person name="Omelchenko D."/>
            <person name="Novikova G."/>
            <person name="Obukhova E."/>
            <person name="Bogdanov V."/>
            <person name="Penin A."/>
            <person name="Logacheva M."/>
        </authorList>
    </citation>
    <scope>NUCLEOTIDE SEQUENCE</scope>
    <source>
        <strain evidence="9">Hsosn_3</strain>
        <tissue evidence="9">Leaf</tissue>
    </source>
</reference>
<dbReference type="AlphaFoldDB" id="A0AAD8LZB6"/>
<evidence type="ECO:0000259" key="7">
    <source>
        <dbReference type="PROSITE" id="PS50090"/>
    </source>
</evidence>
<dbReference type="Proteomes" id="UP001237642">
    <property type="component" value="Unassembled WGS sequence"/>
</dbReference>
<keyword evidence="6" id="KW-0539">Nucleus</keyword>
<evidence type="ECO:0000256" key="3">
    <source>
        <dbReference type="ARBA" id="ARBA00023015"/>
    </source>
</evidence>
<feature type="domain" description="Myb-like" evidence="7">
    <location>
        <begin position="9"/>
        <end position="62"/>
    </location>
</feature>
<dbReference type="SMART" id="SM00717">
    <property type="entry name" value="SANT"/>
    <property type="match status" value="2"/>
</dbReference>
<dbReference type="InterPro" id="IPR001005">
    <property type="entry name" value="SANT/Myb"/>
</dbReference>
<dbReference type="Gene3D" id="1.10.10.60">
    <property type="entry name" value="Homeodomain-like"/>
    <property type="match status" value="2"/>
</dbReference>
<keyword evidence="4" id="KW-0238">DNA-binding</keyword>
<keyword evidence="2" id="KW-0677">Repeat</keyword>
<gene>
    <name evidence="9" type="ORF">POM88_048097</name>
</gene>
<keyword evidence="3" id="KW-0805">Transcription regulation</keyword>
<evidence type="ECO:0000256" key="6">
    <source>
        <dbReference type="ARBA" id="ARBA00023242"/>
    </source>
</evidence>
<dbReference type="SUPFAM" id="SSF46689">
    <property type="entry name" value="Homeodomain-like"/>
    <property type="match status" value="1"/>
</dbReference>
<dbReference type="PANTHER" id="PTHR48000">
    <property type="entry name" value="OS09G0431300 PROTEIN"/>
    <property type="match status" value="1"/>
</dbReference>
<feature type="domain" description="HTH myb-type" evidence="8">
    <location>
        <begin position="9"/>
        <end position="62"/>
    </location>
</feature>
<proteinExistence type="predicted"/>
<evidence type="ECO:0000259" key="8">
    <source>
        <dbReference type="PROSITE" id="PS51294"/>
    </source>
</evidence>
<dbReference type="InterPro" id="IPR017930">
    <property type="entry name" value="Myb_dom"/>
</dbReference>
<comment type="subcellular location">
    <subcellularLocation>
        <location evidence="1">Nucleus</location>
    </subcellularLocation>
</comment>
<evidence type="ECO:0000256" key="1">
    <source>
        <dbReference type="ARBA" id="ARBA00004123"/>
    </source>
</evidence>
<evidence type="ECO:0000256" key="4">
    <source>
        <dbReference type="ARBA" id="ARBA00023125"/>
    </source>
</evidence>
<dbReference type="PANTHER" id="PTHR48000:SF67">
    <property type="entry name" value="MYB-LIKE DNA-BINDING DOMAIN CONTAINING PROTEIN, EXPRESSED"/>
    <property type="match status" value="1"/>
</dbReference>
<dbReference type="Pfam" id="PF00249">
    <property type="entry name" value="Myb_DNA-binding"/>
    <property type="match status" value="2"/>
</dbReference>
<reference evidence="9" key="2">
    <citation type="submission" date="2023-05" db="EMBL/GenBank/DDBJ databases">
        <authorList>
            <person name="Schelkunov M.I."/>
        </authorList>
    </citation>
    <scope>NUCLEOTIDE SEQUENCE</scope>
    <source>
        <strain evidence="9">Hsosn_3</strain>
        <tissue evidence="9">Leaf</tissue>
    </source>
</reference>
<keyword evidence="10" id="KW-1185">Reference proteome</keyword>
<dbReference type="FunFam" id="1.10.10.60:FF:000015">
    <property type="entry name" value="Transcription factor RAX3"/>
    <property type="match status" value="1"/>
</dbReference>
<dbReference type="PROSITE" id="PS51294">
    <property type="entry name" value="HTH_MYB"/>
    <property type="match status" value="2"/>
</dbReference>
<name>A0AAD8LZB6_9APIA</name>
<evidence type="ECO:0000256" key="5">
    <source>
        <dbReference type="ARBA" id="ARBA00023163"/>
    </source>
</evidence>
<protein>
    <submittedName>
        <fullName evidence="9">Transcription factor WER-like</fullName>
    </submittedName>
</protein>
<accession>A0AAD8LZB6</accession>
<evidence type="ECO:0000313" key="9">
    <source>
        <dbReference type="EMBL" id="KAK1354841.1"/>
    </source>
</evidence>
<keyword evidence="5" id="KW-0804">Transcription</keyword>
<dbReference type="InterPro" id="IPR009057">
    <property type="entry name" value="Homeodomain-like_sf"/>
</dbReference>
<dbReference type="GO" id="GO:0003677">
    <property type="term" value="F:DNA binding"/>
    <property type="evidence" value="ECO:0007669"/>
    <property type="project" value="UniProtKB-KW"/>
</dbReference>
<dbReference type="EMBL" id="JAUIZM010000011">
    <property type="protein sequence ID" value="KAK1354841.1"/>
    <property type="molecule type" value="Genomic_DNA"/>
</dbReference>
<dbReference type="GO" id="GO:0005634">
    <property type="term" value="C:nucleus"/>
    <property type="evidence" value="ECO:0007669"/>
    <property type="project" value="UniProtKB-SubCell"/>
</dbReference>
<evidence type="ECO:0000313" key="10">
    <source>
        <dbReference type="Proteomes" id="UP001237642"/>
    </source>
</evidence>
<comment type="caution">
    <text evidence="9">The sequence shown here is derived from an EMBL/GenBank/DDBJ whole genome shotgun (WGS) entry which is preliminary data.</text>
</comment>
<evidence type="ECO:0000256" key="2">
    <source>
        <dbReference type="ARBA" id="ARBA00022737"/>
    </source>
</evidence>
<organism evidence="9 10">
    <name type="scientific">Heracleum sosnowskyi</name>
    <dbReference type="NCBI Taxonomy" id="360622"/>
    <lineage>
        <taxon>Eukaryota</taxon>
        <taxon>Viridiplantae</taxon>
        <taxon>Streptophyta</taxon>
        <taxon>Embryophyta</taxon>
        <taxon>Tracheophyta</taxon>
        <taxon>Spermatophyta</taxon>
        <taxon>Magnoliopsida</taxon>
        <taxon>eudicotyledons</taxon>
        <taxon>Gunneridae</taxon>
        <taxon>Pentapetalae</taxon>
        <taxon>asterids</taxon>
        <taxon>campanulids</taxon>
        <taxon>Apiales</taxon>
        <taxon>Apiaceae</taxon>
        <taxon>Apioideae</taxon>
        <taxon>apioid superclade</taxon>
        <taxon>Tordylieae</taxon>
        <taxon>Tordyliinae</taxon>
        <taxon>Heracleum</taxon>
    </lineage>
</organism>
<feature type="domain" description="Myb-like" evidence="7">
    <location>
        <begin position="63"/>
        <end position="113"/>
    </location>
</feature>
<dbReference type="PROSITE" id="PS50090">
    <property type="entry name" value="MYB_LIKE"/>
    <property type="match status" value="2"/>
</dbReference>
<dbReference type="CDD" id="cd00167">
    <property type="entry name" value="SANT"/>
    <property type="match status" value="2"/>
</dbReference>
<feature type="domain" description="HTH myb-type" evidence="8">
    <location>
        <begin position="63"/>
        <end position="117"/>
    </location>
</feature>